<feature type="domain" description="J" evidence="3">
    <location>
        <begin position="177"/>
        <end position="242"/>
    </location>
</feature>
<dbReference type="PROSITE" id="PS00636">
    <property type="entry name" value="DNAJ_1"/>
    <property type="match status" value="1"/>
</dbReference>
<name>A0ABP0HQW3_9DINO</name>
<dbReference type="Pfam" id="PF00226">
    <property type="entry name" value="DnaJ"/>
    <property type="match status" value="1"/>
</dbReference>
<dbReference type="InterPro" id="IPR001623">
    <property type="entry name" value="DnaJ_domain"/>
</dbReference>
<organism evidence="4 5">
    <name type="scientific">Durusdinium trenchii</name>
    <dbReference type="NCBI Taxonomy" id="1381693"/>
    <lineage>
        <taxon>Eukaryota</taxon>
        <taxon>Sar</taxon>
        <taxon>Alveolata</taxon>
        <taxon>Dinophyceae</taxon>
        <taxon>Suessiales</taxon>
        <taxon>Symbiodiniaceae</taxon>
        <taxon>Durusdinium</taxon>
    </lineage>
</organism>
<feature type="signal peptide" evidence="2">
    <location>
        <begin position="1"/>
        <end position="20"/>
    </location>
</feature>
<dbReference type="Gene3D" id="2.60.260.20">
    <property type="entry name" value="Urease metallochaperone UreE, N-terminal domain"/>
    <property type="match status" value="2"/>
</dbReference>
<feature type="region of interest" description="Disordered" evidence="1">
    <location>
        <begin position="502"/>
        <end position="527"/>
    </location>
</feature>
<accession>A0ABP0HQW3</accession>
<dbReference type="InterPro" id="IPR044713">
    <property type="entry name" value="DNJA1/2-like"/>
</dbReference>
<sequence>MSFQRAWLPALALALRLALGDESCPAGDASCATRAPIQCVRWRQTAGCDPKGTREKSGDKDCEEEIGIGSSGYCQCSDGSEKLRARSVSCDHRPFRCATECLQAARYKCIMWRQTGGCSADGAREPGRDQPCRALIDSRSSGYCECGGGRVIRKPGCTHGEWAEPFTCQDECGNEASLYEELGVDEGASDKEIKQAFRKLSLVHHPDKTRNDPVLTARFAQIREAYDILGDEGQRAIYDSAGLQMLYQFLGNKAEKAPSTTSEVTVTLEQMYNGQELQAAVPRVLVCRGCAEAAARGVASERCRKCQTRCADEFEMRQVRMGNMIMQQQVQVPSKEKCRTQQHLLTIAVERGASAGDTVIFAHRGGQQPKKVPGDVIVKFVEAKHAAEHFTSGKLFSFSSRLSSGTHRPVFRVCHYDFPRKGVLLLHQMCVMGDKSEETKHSVHSKAVFRRAGFDLHTEVTLSLREALLGFERSIVHLDGRRLQVAFDGVTKPFAVMKVTGEGMPHKDPTDRGGFVHQVQDPDAGRWTTVAERDDELSAEHSA</sequence>
<keyword evidence="5" id="KW-1185">Reference proteome</keyword>
<evidence type="ECO:0000256" key="1">
    <source>
        <dbReference type="SAM" id="MobiDB-lite"/>
    </source>
</evidence>
<dbReference type="SUPFAM" id="SSF46565">
    <property type="entry name" value="Chaperone J-domain"/>
    <property type="match status" value="1"/>
</dbReference>
<evidence type="ECO:0000313" key="5">
    <source>
        <dbReference type="Proteomes" id="UP001642484"/>
    </source>
</evidence>
<dbReference type="Gene3D" id="1.10.287.110">
    <property type="entry name" value="DnaJ domain"/>
    <property type="match status" value="1"/>
</dbReference>
<evidence type="ECO:0000256" key="2">
    <source>
        <dbReference type="SAM" id="SignalP"/>
    </source>
</evidence>
<protein>
    <recommendedName>
        <fullName evidence="3">J domain-containing protein</fullName>
    </recommendedName>
</protein>
<reference evidence="4 5" key="1">
    <citation type="submission" date="2024-02" db="EMBL/GenBank/DDBJ databases">
        <authorList>
            <person name="Chen Y."/>
            <person name="Shah S."/>
            <person name="Dougan E. K."/>
            <person name="Thang M."/>
            <person name="Chan C."/>
        </authorList>
    </citation>
    <scope>NUCLEOTIDE SEQUENCE [LARGE SCALE GENOMIC DNA]</scope>
</reference>
<dbReference type="InterPro" id="IPR036869">
    <property type="entry name" value="J_dom_sf"/>
</dbReference>
<dbReference type="PANTHER" id="PTHR43888">
    <property type="entry name" value="DNAJ-LIKE-2, ISOFORM A-RELATED"/>
    <property type="match status" value="1"/>
</dbReference>
<dbReference type="InterPro" id="IPR018253">
    <property type="entry name" value="DnaJ_domain_CS"/>
</dbReference>
<comment type="caution">
    <text evidence="4">The sequence shown here is derived from an EMBL/GenBank/DDBJ whole genome shotgun (WGS) entry which is preliminary data.</text>
</comment>
<dbReference type="PROSITE" id="PS50076">
    <property type="entry name" value="DNAJ_2"/>
    <property type="match status" value="1"/>
</dbReference>
<keyword evidence="2" id="KW-0732">Signal</keyword>
<evidence type="ECO:0000313" key="4">
    <source>
        <dbReference type="EMBL" id="CAK8992198.1"/>
    </source>
</evidence>
<dbReference type="SUPFAM" id="SSF49493">
    <property type="entry name" value="HSP40/DnaJ peptide-binding domain"/>
    <property type="match status" value="2"/>
</dbReference>
<dbReference type="SMART" id="SM00271">
    <property type="entry name" value="DnaJ"/>
    <property type="match status" value="1"/>
</dbReference>
<proteinExistence type="predicted"/>
<dbReference type="Pfam" id="PF01556">
    <property type="entry name" value="DnaJ_C"/>
    <property type="match status" value="2"/>
</dbReference>
<dbReference type="CDD" id="cd06257">
    <property type="entry name" value="DnaJ"/>
    <property type="match status" value="1"/>
</dbReference>
<dbReference type="PRINTS" id="PR00625">
    <property type="entry name" value="JDOMAIN"/>
</dbReference>
<evidence type="ECO:0000259" key="3">
    <source>
        <dbReference type="PROSITE" id="PS50076"/>
    </source>
</evidence>
<gene>
    <name evidence="4" type="ORF">CCMP2556_LOCUS2766</name>
</gene>
<dbReference type="InterPro" id="IPR008971">
    <property type="entry name" value="HSP40/DnaJ_pept-bd"/>
</dbReference>
<dbReference type="InterPro" id="IPR002939">
    <property type="entry name" value="DnaJ_C"/>
</dbReference>
<dbReference type="EMBL" id="CAXAMN010001091">
    <property type="protein sequence ID" value="CAK8992198.1"/>
    <property type="molecule type" value="Genomic_DNA"/>
</dbReference>
<feature type="chain" id="PRO_5046020692" description="J domain-containing protein" evidence="2">
    <location>
        <begin position="21"/>
        <end position="543"/>
    </location>
</feature>
<dbReference type="Proteomes" id="UP001642484">
    <property type="component" value="Unassembled WGS sequence"/>
</dbReference>